<gene>
    <name evidence="9" type="ORF">SCF082_LOCUS22507</name>
</gene>
<keyword evidence="5 6" id="KW-0472">Membrane</keyword>
<feature type="non-terminal residue" evidence="9">
    <location>
        <position position="579"/>
    </location>
</feature>
<keyword evidence="10" id="KW-1185">Reference proteome</keyword>
<evidence type="ECO:0000259" key="8">
    <source>
        <dbReference type="Pfam" id="PF12704"/>
    </source>
</evidence>
<evidence type="ECO:0000259" key="7">
    <source>
        <dbReference type="Pfam" id="PF02687"/>
    </source>
</evidence>
<dbReference type="Pfam" id="PF02687">
    <property type="entry name" value="FtsX"/>
    <property type="match status" value="1"/>
</dbReference>
<comment type="caution">
    <text evidence="9">The sequence shown here is derived from an EMBL/GenBank/DDBJ whole genome shotgun (WGS) entry which is preliminary data.</text>
</comment>
<proteinExistence type="predicted"/>
<evidence type="ECO:0000256" key="3">
    <source>
        <dbReference type="ARBA" id="ARBA00022692"/>
    </source>
</evidence>
<reference evidence="9 10" key="1">
    <citation type="submission" date="2024-02" db="EMBL/GenBank/DDBJ databases">
        <authorList>
            <person name="Chen Y."/>
            <person name="Shah S."/>
            <person name="Dougan E. K."/>
            <person name="Thang M."/>
            <person name="Chan C."/>
        </authorList>
    </citation>
    <scope>NUCLEOTIDE SEQUENCE [LARGE SCALE GENOMIC DNA]</scope>
</reference>
<evidence type="ECO:0000256" key="6">
    <source>
        <dbReference type="SAM" id="Phobius"/>
    </source>
</evidence>
<dbReference type="PANTHER" id="PTHR30489:SF0">
    <property type="entry name" value="LIPOPROTEIN-RELEASING SYSTEM TRANSMEMBRANE PROTEIN LOLE"/>
    <property type="match status" value="1"/>
</dbReference>
<feature type="transmembrane region" description="Helical" evidence="6">
    <location>
        <begin position="273"/>
        <end position="305"/>
    </location>
</feature>
<keyword evidence="3 6" id="KW-0812">Transmembrane</keyword>
<evidence type="ECO:0000313" key="9">
    <source>
        <dbReference type="EMBL" id="CAK9038193.1"/>
    </source>
</evidence>
<sequence length="579" mass="64900">MQHGQYDRLIDNVVRFYTGYIQVHKQGYWEDKIIDNAFLYDDELRNNLARVNTVDVVVPRLESFALASFGQKTKGAMIMGIEPATEDALTGLRNKLVKGEYLTLDDHSVLVSEGLAQYLSISVADTLVLISQGFHGVNAAGKYPVKGIVKFPAPDLNNQLVYLPLPESQWFYGADQRLTSLALVVPDADLVDQTVNQIKADLNEEIYETMGWREMMPELVQQIELDYIGGLVMLFILYGVIAFGIFGTFLMMTNERTYEFGIMLAVGMKRYKLQLIMFMEILMLALLGTLLGSLLSMPVIFYFNINPIVFTGEYAEIFEKFGYEPVLSTVVILAIIAGIAALSFGFGFYNGFVVDFISNSINSEYSHIQLHHPEYKKDREISYWIDDPVKRAAEIETLDGVSALTSRTILNGMISSPSTANGIVIYGVDPSEEAEVTRLDSALVEGRYFGKTRNPILISRKVADQLKTRLRSKVVLTFQDRNGDIVAGAFRVAGIIETKSPRINLSVVYVRGSDLRRIAGLDNQVHEMAFLLENLSYQDTVFAQVTATQDDLLVESWEELAPELKLVQSQVKINMGIIL</sequence>
<feature type="transmembrane region" description="Helical" evidence="6">
    <location>
        <begin position="325"/>
        <end position="349"/>
    </location>
</feature>
<dbReference type="InterPro" id="IPR003838">
    <property type="entry name" value="ABC3_permease_C"/>
</dbReference>
<dbReference type="Pfam" id="PF12704">
    <property type="entry name" value="MacB_PCD"/>
    <property type="match status" value="1"/>
</dbReference>
<feature type="domain" description="ABC3 transporter permease C-terminal" evidence="7">
    <location>
        <begin position="232"/>
        <end position="348"/>
    </location>
</feature>
<name>A0ABP0LHU7_9DINO</name>
<dbReference type="Proteomes" id="UP001642464">
    <property type="component" value="Unassembled WGS sequence"/>
</dbReference>
<dbReference type="PANTHER" id="PTHR30489">
    <property type="entry name" value="LIPOPROTEIN-RELEASING SYSTEM TRANSMEMBRANE PROTEIN LOLE"/>
    <property type="match status" value="1"/>
</dbReference>
<evidence type="ECO:0000256" key="4">
    <source>
        <dbReference type="ARBA" id="ARBA00022989"/>
    </source>
</evidence>
<comment type="subcellular location">
    <subcellularLocation>
        <location evidence="1">Cell membrane</location>
        <topology evidence="1">Multi-pass membrane protein</topology>
    </subcellularLocation>
</comment>
<protein>
    <submittedName>
        <fullName evidence="9">ABC transporter permease YtrF</fullName>
    </submittedName>
</protein>
<evidence type="ECO:0000313" key="10">
    <source>
        <dbReference type="Proteomes" id="UP001642464"/>
    </source>
</evidence>
<feature type="domain" description="MacB-like periplasmic core" evidence="8">
    <location>
        <begin position="19"/>
        <end position="200"/>
    </location>
</feature>
<evidence type="ECO:0000256" key="5">
    <source>
        <dbReference type="ARBA" id="ARBA00023136"/>
    </source>
</evidence>
<keyword evidence="2" id="KW-1003">Cell membrane</keyword>
<dbReference type="EMBL" id="CAXAMM010016161">
    <property type="protein sequence ID" value="CAK9038193.1"/>
    <property type="molecule type" value="Genomic_DNA"/>
</dbReference>
<evidence type="ECO:0000256" key="1">
    <source>
        <dbReference type="ARBA" id="ARBA00004651"/>
    </source>
</evidence>
<evidence type="ECO:0000256" key="2">
    <source>
        <dbReference type="ARBA" id="ARBA00022475"/>
    </source>
</evidence>
<dbReference type="InterPro" id="IPR051447">
    <property type="entry name" value="Lipoprotein-release_system"/>
</dbReference>
<keyword evidence="4 6" id="KW-1133">Transmembrane helix</keyword>
<dbReference type="InterPro" id="IPR025857">
    <property type="entry name" value="MacB_PCD"/>
</dbReference>
<feature type="transmembrane region" description="Helical" evidence="6">
    <location>
        <begin position="227"/>
        <end position="252"/>
    </location>
</feature>
<organism evidence="9 10">
    <name type="scientific">Durusdinium trenchii</name>
    <dbReference type="NCBI Taxonomy" id="1381693"/>
    <lineage>
        <taxon>Eukaryota</taxon>
        <taxon>Sar</taxon>
        <taxon>Alveolata</taxon>
        <taxon>Dinophyceae</taxon>
        <taxon>Suessiales</taxon>
        <taxon>Symbiodiniaceae</taxon>
        <taxon>Durusdinium</taxon>
    </lineage>
</organism>
<accession>A0ABP0LHU7</accession>